<dbReference type="PANTHER" id="PTHR26392:SF92">
    <property type="entry name" value="PROTEIN KINASE DOMAIN-CONTAINING PROTEIN"/>
    <property type="match status" value="1"/>
</dbReference>
<organism evidence="2 3">
    <name type="scientific">Mytilus galloprovincialis</name>
    <name type="common">Mediterranean mussel</name>
    <dbReference type="NCBI Taxonomy" id="29158"/>
    <lineage>
        <taxon>Eukaryota</taxon>
        <taxon>Metazoa</taxon>
        <taxon>Spiralia</taxon>
        <taxon>Lophotrochozoa</taxon>
        <taxon>Mollusca</taxon>
        <taxon>Bivalvia</taxon>
        <taxon>Autobranchia</taxon>
        <taxon>Pteriomorphia</taxon>
        <taxon>Mytilida</taxon>
        <taxon>Mytiloidea</taxon>
        <taxon>Mytilidae</taxon>
        <taxon>Mytilinae</taxon>
        <taxon>Mytilus</taxon>
    </lineage>
</organism>
<dbReference type="SUPFAM" id="SSF52540">
    <property type="entry name" value="P-loop containing nucleoside triphosphate hydrolases"/>
    <property type="match status" value="1"/>
</dbReference>
<dbReference type="OrthoDB" id="8927528at2759"/>
<dbReference type="EMBL" id="UYJE01007562">
    <property type="protein sequence ID" value="VDI56068.1"/>
    <property type="molecule type" value="Genomic_DNA"/>
</dbReference>
<dbReference type="AlphaFoldDB" id="A0A8B6FVF5"/>
<keyword evidence="3" id="KW-1185">Reference proteome</keyword>
<evidence type="ECO:0000259" key="1">
    <source>
        <dbReference type="Pfam" id="PF01926"/>
    </source>
</evidence>
<proteinExistence type="predicted"/>
<sequence length="558" mass="64173">MKNRRITEGATLKLRVIFESLEKMLKMKEFEDDLKAELSAAYPNYMTVLKTAKEDLLRKDCSIVITGETSAGKSTLLNTLVGRKIFPVSNVAATGKVCRGNIIIVDTPGIGETDELDQMLIDFLPNAVSMIVMINASSAGGVQKGKLLTIFHEVIKNLENMPCFDPREVIFLTNKWDIIETEDTIGVNEHEKTWNKIMEKLKTEWIYLREENVFKVSLNQGKSGARIFTNELIRFEDLLQETIHRNQNKRIKHHFSFLEDFTQNAERGTLARLRLVSLSSKKQQEIIWTNTKRIDNLRNILKKGKAHFEIDNKEKTTQLTNKLYEYLNSEKTKEKIMNPEDDIAIASVGITSLSGKINARFEKVIQDWLAGDEMKKIVSEVDREMTNLLREVESKLNVIKTDMIGFKTPLRSDDICENFISQSVNIVSAVSGISFLEAFVSVYFRIFVSVLFIKDDTHLRLADKLFRNVLQSLSRDRIQACFEKSFSMEYGKKIKKVFDVKMKQKVDSLTKTNQQLNRQQKTIRQKQNSYECLHTVIKKVEKDSNDFIATISSKHILN</sequence>
<dbReference type="Pfam" id="PF01926">
    <property type="entry name" value="MMR_HSR1"/>
    <property type="match status" value="1"/>
</dbReference>
<accession>A0A8B6FVF5</accession>
<dbReference type="GO" id="GO:0005525">
    <property type="term" value="F:GTP binding"/>
    <property type="evidence" value="ECO:0007669"/>
    <property type="project" value="InterPro"/>
</dbReference>
<dbReference type="PANTHER" id="PTHR26392">
    <property type="entry name" value="MITOGEN-ACTIVATED PROTEIN KINASE KINASE KINASE 7-RELATED"/>
    <property type="match status" value="1"/>
</dbReference>
<comment type="caution">
    <text evidence="2">The sequence shown here is derived from an EMBL/GenBank/DDBJ whole genome shotgun (WGS) entry which is preliminary data.</text>
</comment>
<dbReference type="Gene3D" id="3.40.50.300">
    <property type="entry name" value="P-loop containing nucleotide triphosphate hydrolases"/>
    <property type="match status" value="1"/>
</dbReference>
<evidence type="ECO:0000313" key="3">
    <source>
        <dbReference type="Proteomes" id="UP000596742"/>
    </source>
</evidence>
<feature type="domain" description="G" evidence="1">
    <location>
        <begin position="63"/>
        <end position="135"/>
    </location>
</feature>
<gene>
    <name evidence="2" type="ORF">MGAL_10B030305</name>
</gene>
<protein>
    <recommendedName>
        <fullName evidence="1">G domain-containing protein</fullName>
    </recommendedName>
</protein>
<name>A0A8B6FVF5_MYTGA</name>
<dbReference type="InterPro" id="IPR027417">
    <property type="entry name" value="P-loop_NTPase"/>
</dbReference>
<evidence type="ECO:0000313" key="2">
    <source>
        <dbReference type="EMBL" id="VDI56068.1"/>
    </source>
</evidence>
<dbReference type="Proteomes" id="UP000596742">
    <property type="component" value="Unassembled WGS sequence"/>
</dbReference>
<reference evidence="2" key="1">
    <citation type="submission" date="2018-11" db="EMBL/GenBank/DDBJ databases">
        <authorList>
            <person name="Alioto T."/>
            <person name="Alioto T."/>
        </authorList>
    </citation>
    <scope>NUCLEOTIDE SEQUENCE</scope>
</reference>
<dbReference type="InterPro" id="IPR006073">
    <property type="entry name" value="GTP-bd"/>
</dbReference>